<comment type="caution">
    <text evidence="3">The sequence shown here is derived from an EMBL/GenBank/DDBJ whole genome shotgun (WGS) entry which is preliminary data.</text>
</comment>
<keyword evidence="4" id="KW-1185">Reference proteome</keyword>
<evidence type="ECO:0000256" key="2">
    <source>
        <dbReference type="SAM" id="MobiDB-lite"/>
    </source>
</evidence>
<evidence type="ECO:0000313" key="4">
    <source>
        <dbReference type="Proteomes" id="UP001152049"/>
    </source>
</evidence>
<dbReference type="Proteomes" id="UP001152049">
    <property type="component" value="Unassembled WGS sequence"/>
</dbReference>
<proteinExistence type="predicted"/>
<keyword evidence="1" id="KW-0175">Coiled coil</keyword>
<dbReference type="OrthoDB" id="5098804at2759"/>
<gene>
    <name evidence="3" type="ORF">NW762_004101</name>
</gene>
<reference evidence="3" key="1">
    <citation type="submission" date="2022-09" db="EMBL/GenBank/DDBJ databases">
        <title>Fusarium specimens isolated from Avocado Roots.</title>
        <authorList>
            <person name="Stajich J."/>
            <person name="Roper C."/>
            <person name="Heimlech-Rivalta G."/>
        </authorList>
    </citation>
    <scope>NUCLEOTIDE SEQUENCE</scope>
    <source>
        <strain evidence="3">CF00136</strain>
    </source>
</reference>
<organism evidence="3 4">
    <name type="scientific">Fusarium torreyae</name>
    <dbReference type="NCBI Taxonomy" id="1237075"/>
    <lineage>
        <taxon>Eukaryota</taxon>
        <taxon>Fungi</taxon>
        <taxon>Dikarya</taxon>
        <taxon>Ascomycota</taxon>
        <taxon>Pezizomycotina</taxon>
        <taxon>Sordariomycetes</taxon>
        <taxon>Hypocreomycetidae</taxon>
        <taxon>Hypocreales</taxon>
        <taxon>Nectriaceae</taxon>
        <taxon>Fusarium</taxon>
    </lineage>
</organism>
<feature type="coiled-coil region" evidence="1">
    <location>
        <begin position="347"/>
        <end position="378"/>
    </location>
</feature>
<feature type="compositionally biased region" description="Low complexity" evidence="2">
    <location>
        <begin position="99"/>
        <end position="111"/>
    </location>
</feature>
<feature type="region of interest" description="Disordered" evidence="2">
    <location>
        <begin position="381"/>
        <end position="402"/>
    </location>
</feature>
<accession>A0A9W8VHU0</accession>
<name>A0A9W8VHU0_9HYPO</name>
<protein>
    <submittedName>
        <fullName evidence="3">Uncharacterized protein</fullName>
    </submittedName>
</protein>
<feature type="compositionally biased region" description="Pro residues" evidence="2">
    <location>
        <begin position="74"/>
        <end position="89"/>
    </location>
</feature>
<feature type="region of interest" description="Disordered" evidence="2">
    <location>
        <begin position="142"/>
        <end position="164"/>
    </location>
</feature>
<feature type="region of interest" description="Disordered" evidence="2">
    <location>
        <begin position="1"/>
        <end position="130"/>
    </location>
</feature>
<dbReference type="EMBL" id="JAOQAZ010000005">
    <property type="protein sequence ID" value="KAJ4266122.1"/>
    <property type="molecule type" value="Genomic_DNA"/>
</dbReference>
<feature type="compositionally biased region" description="Polar residues" evidence="2">
    <location>
        <begin position="41"/>
        <end position="50"/>
    </location>
</feature>
<evidence type="ECO:0000313" key="3">
    <source>
        <dbReference type="EMBL" id="KAJ4266122.1"/>
    </source>
</evidence>
<sequence length="517" mass="57005">MSTASVITPDLSWSEKMSSTPLPQHVQIESSQDQIHILGTPSKQSETATEAGSDHVASDIGGGSVFSEFVIIPPSNPPSPPPPPPPSPVDPEDEIKTESSSSYCTSISGVSGYFTPPSSRTESTGKSDDTIDWVKSYFGGLTTTVPPSPVQSDDEEGSHPFDTQNFDGPSQVEHMQLIGALPPSMTKTLESSSTHTHSEDCGCPVMKSVASHTASITEITPDPVQFVVMSLPGAGPHTHGPTCGCSWIRLDQEDKPGNVIQKLREAEISKEFKSAARMPWDYTRSLLPKRQPNHRTLILGKPCLKAAPKVAEDLQSDDGHMEEAEAEPAVAKAKSVSFNNIINATGIRKYQRKLNLAERSLQRQFKALEIAFENFRKQHCLGSSDNNEDEDEDKDDVRPSEFRAQDREIRRRLKRAQNICDANEKAAIRRGALDFMMTVCVTFDTRYCAMVESILARIEPHSIGSYVGEEREFANGSDLKKRLPAEWYRTKETSMSWHKKEGWSTPYSIVRIGTAAR</sequence>
<dbReference type="AlphaFoldDB" id="A0A9W8VHU0"/>
<feature type="compositionally biased region" description="Polar residues" evidence="2">
    <location>
        <begin position="15"/>
        <end position="34"/>
    </location>
</feature>
<evidence type="ECO:0000256" key="1">
    <source>
        <dbReference type="SAM" id="Coils"/>
    </source>
</evidence>